<dbReference type="AlphaFoldDB" id="A0A5D2HX45"/>
<feature type="region of interest" description="Disordered" evidence="1">
    <location>
        <begin position="1"/>
        <end position="21"/>
    </location>
</feature>
<evidence type="ECO:0000313" key="2">
    <source>
        <dbReference type="EMBL" id="TYH34767.1"/>
    </source>
</evidence>
<sequence length="55" mass="6234">MPLKKLKQGNNDSIGKKKKGANISRINRRHWKAGIDLYTIVGKSCEICIPDLLRN</sequence>
<organism evidence="2 3">
    <name type="scientific">Gossypium tomentosum</name>
    <name type="common">Hawaiian cotton</name>
    <name type="synonym">Gossypium sandvicense</name>
    <dbReference type="NCBI Taxonomy" id="34277"/>
    <lineage>
        <taxon>Eukaryota</taxon>
        <taxon>Viridiplantae</taxon>
        <taxon>Streptophyta</taxon>
        <taxon>Embryophyta</taxon>
        <taxon>Tracheophyta</taxon>
        <taxon>Spermatophyta</taxon>
        <taxon>Magnoliopsida</taxon>
        <taxon>eudicotyledons</taxon>
        <taxon>Gunneridae</taxon>
        <taxon>Pentapetalae</taxon>
        <taxon>rosids</taxon>
        <taxon>malvids</taxon>
        <taxon>Malvales</taxon>
        <taxon>Malvaceae</taxon>
        <taxon>Malvoideae</taxon>
        <taxon>Gossypium</taxon>
    </lineage>
</organism>
<reference evidence="2 3" key="1">
    <citation type="submission" date="2019-07" db="EMBL/GenBank/DDBJ databases">
        <title>WGS assembly of Gossypium tomentosum.</title>
        <authorList>
            <person name="Chen Z.J."/>
            <person name="Sreedasyam A."/>
            <person name="Ando A."/>
            <person name="Song Q."/>
            <person name="De L."/>
            <person name="Hulse-Kemp A."/>
            <person name="Ding M."/>
            <person name="Ye W."/>
            <person name="Kirkbride R."/>
            <person name="Jenkins J."/>
            <person name="Plott C."/>
            <person name="Lovell J."/>
            <person name="Lin Y.-M."/>
            <person name="Vaughn R."/>
            <person name="Liu B."/>
            <person name="Li W."/>
            <person name="Simpson S."/>
            <person name="Scheffler B."/>
            <person name="Saski C."/>
            <person name="Grover C."/>
            <person name="Hu G."/>
            <person name="Conover J."/>
            <person name="Carlson J."/>
            <person name="Shu S."/>
            <person name="Boston L."/>
            <person name="Williams M."/>
            <person name="Peterson D."/>
            <person name="Mcgee K."/>
            <person name="Jones D."/>
            <person name="Wendel J."/>
            <person name="Stelly D."/>
            <person name="Grimwood J."/>
            <person name="Schmutz J."/>
        </authorList>
    </citation>
    <scope>NUCLEOTIDE SEQUENCE [LARGE SCALE GENOMIC DNA]</scope>
    <source>
        <strain evidence="2">7179.01</strain>
    </source>
</reference>
<proteinExistence type="predicted"/>
<dbReference type="Proteomes" id="UP000322667">
    <property type="component" value="Chromosome D13"/>
</dbReference>
<gene>
    <name evidence="2" type="ORF">ES332_D13G147200v1</name>
</gene>
<keyword evidence="3" id="KW-1185">Reference proteome</keyword>
<name>A0A5D2HX45_GOSTO</name>
<evidence type="ECO:0000313" key="3">
    <source>
        <dbReference type="Proteomes" id="UP000322667"/>
    </source>
</evidence>
<accession>A0A5D2HX45</accession>
<dbReference type="EMBL" id="CM017635">
    <property type="protein sequence ID" value="TYH34767.1"/>
    <property type="molecule type" value="Genomic_DNA"/>
</dbReference>
<protein>
    <submittedName>
        <fullName evidence="2">Uncharacterized protein</fullName>
    </submittedName>
</protein>
<evidence type="ECO:0000256" key="1">
    <source>
        <dbReference type="SAM" id="MobiDB-lite"/>
    </source>
</evidence>